<evidence type="ECO:0000313" key="6">
    <source>
        <dbReference type="Proteomes" id="UP000655225"/>
    </source>
</evidence>
<keyword evidence="6" id="KW-1185">Reference proteome</keyword>
<feature type="region of interest" description="Disordered" evidence="3">
    <location>
        <begin position="206"/>
        <end position="228"/>
    </location>
</feature>
<dbReference type="CDD" id="cd00590">
    <property type="entry name" value="RRM_SF"/>
    <property type="match status" value="1"/>
</dbReference>
<dbReference type="InterPro" id="IPR000504">
    <property type="entry name" value="RRM_dom"/>
</dbReference>
<dbReference type="OMA" id="YVANIPW"/>
<dbReference type="EMBL" id="JABCRI010000001">
    <property type="protein sequence ID" value="KAF8412798.1"/>
    <property type="molecule type" value="Genomic_DNA"/>
</dbReference>
<evidence type="ECO:0000259" key="4">
    <source>
        <dbReference type="PROSITE" id="PS50102"/>
    </source>
</evidence>
<feature type="domain" description="RRM" evidence="4">
    <location>
        <begin position="35"/>
        <end position="112"/>
    </location>
</feature>
<dbReference type="SMART" id="SM00360">
    <property type="entry name" value="RRM"/>
    <property type="match status" value="2"/>
</dbReference>
<dbReference type="GO" id="GO:0003729">
    <property type="term" value="F:mRNA binding"/>
    <property type="evidence" value="ECO:0007669"/>
    <property type="project" value="TreeGrafter"/>
</dbReference>
<evidence type="ECO:0000313" key="5">
    <source>
        <dbReference type="EMBL" id="KAF8412798.1"/>
    </source>
</evidence>
<feature type="compositionally biased region" description="Basic and acidic residues" evidence="3">
    <location>
        <begin position="218"/>
        <end position="228"/>
    </location>
</feature>
<dbReference type="AlphaFoldDB" id="A0A835DQA3"/>
<dbReference type="InterPro" id="IPR035979">
    <property type="entry name" value="RBD_domain_sf"/>
</dbReference>
<dbReference type="PANTHER" id="PTHR48025">
    <property type="entry name" value="OS02G0815200 PROTEIN"/>
    <property type="match status" value="1"/>
</dbReference>
<reference evidence="5 6" key="1">
    <citation type="submission" date="2020-04" db="EMBL/GenBank/DDBJ databases">
        <title>Plant Genome Project.</title>
        <authorList>
            <person name="Zhang R.-G."/>
        </authorList>
    </citation>
    <scope>NUCLEOTIDE SEQUENCE [LARGE SCALE GENOMIC DNA]</scope>
    <source>
        <strain evidence="5">YNK0</strain>
        <tissue evidence="5">Leaf</tissue>
    </source>
</reference>
<dbReference type="InterPro" id="IPR012677">
    <property type="entry name" value="Nucleotide-bd_a/b_plait_sf"/>
</dbReference>
<dbReference type="GO" id="GO:1901259">
    <property type="term" value="P:chloroplast rRNA processing"/>
    <property type="evidence" value="ECO:0007669"/>
    <property type="project" value="TreeGrafter"/>
</dbReference>
<dbReference type="Gene3D" id="3.30.70.330">
    <property type="match status" value="2"/>
</dbReference>
<gene>
    <name evidence="5" type="ORF">HHK36_000768</name>
</gene>
<evidence type="ECO:0000256" key="3">
    <source>
        <dbReference type="SAM" id="MobiDB-lite"/>
    </source>
</evidence>
<dbReference type="Pfam" id="PF00076">
    <property type="entry name" value="RRM_1"/>
    <property type="match status" value="2"/>
</dbReference>
<dbReference type="Proteomes" id="UP000655225">
    <property type="component" value="Unassembled WGS sequence"/>
</dbReference>
<accession>A0A835DQA3</accession>
<dbReference type="GO" id="GO:0009535">
    <property type="term" value="C:chloroplast thylakoid membrane"/>
    <property type="evidence" value="ECO:0007669"/>
    <property type="project" value="TreeGrafter"/>
</dbReference>
<evidence type="ECO:0000256" key="2">
    <source>
        <dbReference type="PROSITE-ProRule" id="PRU00176"/>
    </source>
</evidence>
<sequence>MKMIHDRGRQEYEKAVQEIAVEESSEQTQEVTQKSKVHVVNLPWSFSVADIKNVFGECGSVKSVEIVKQKNGRNRGFAFITMASEEEASAVVEKFDSYELSGRIIRVAFAKRLKKPSPTDPPVGETRHKLFVSNLAWKVRSSHLREFFSTSSNPVSTRVVFDSPSGRSVGYGFVSFATKEEAEAAISALNGKELLDRPVRLKFSEKNAIESVSEPEEADKAEGQPEEP</sequence>
<dbReference type="PROSITE" id="PS50102">
    <property type="entry name" value="RRM"/>
    <property type="match status" value="2"/>
</dbReference>
<protein>
    <recommendedName>
        <fullName evidence="4">RRM domain-containing protein</fullName>
    </recommendedName>
</protein>
<name>A0A835DQA3_TETSI</name>
<proteinExistence type="predicted"/>
<organism evidence="5 6">
    <name type="scientific">Tetracentron sinense</name>
    <name type="common">Spur-leaf</name>
    <dbReference type="NCBI Taxonomy" id="13715"/>
    <lineage>
        <taxon>Eukaryota</taxon>
        <taxon>Viridiplantae</taxon>
        <taxon>Streptophyta</taxon>
        <taxon>Embryophyta</taxon>
        <taxon>Tracheophyta</taxon>
        <taxon>Spermatophyta</taxon>
        <taxon>Magnoliopsida</taxon>
        <taxon>Trochodendrales</taxon>
        <taxon>Trochodendraceae</taxon>
        <taxon>Tetracentron</taxon>
    </lineage>
</organism>
<dbReference type="PANTHER" id="PTHR48025:SF6">
    <property type="entry name" value="RRM DOMAIN-CONTAINING PROTEIN"/>
    <property type="match status" value="1"/>
</dbReference>
<dbReference type="InterPro" id="IPR050502">
    <property type="entry name" value="Euk_RNA-bind_prot"/>
</dbReference>
<dbReference type="SUPFAM" id="SSF54928">
    <property type="entry name" value="RNA-binding domain, RBD"/>
    <property type="match status" value="2"/>
</dbReference>
<dbReference type="OrthoDB" id="439808at2759"/>
<evidence type="ECO:0000256" key="1">
    <source>
        <dbReference type="ARBA" id="ARBA00022884"/>
    </source>
</evidence>
<feature type="domain" description="RRM" evidence="4">
    <location>
        <begin position="128"/>
        <end position="206"/>
    </location>
</feature>
<comment type="caution">
    <text evidence="5">The sequence shown here is derived from an EMBL/GenBank/DDBJ whole genome shotgun (WGS) entry which is preliminary data.</text>
</comment>
<keyword evidence="1 2" id="KW-0694">RNA-binding</keyword>